<feature type="domain" description="Glycosyl transferase family 1" evidence="1">
    <location>
        <begin position="232"/>
        <end position="386"/>
    </location>
</feature>
<evidence type="ECO:0000313" key="4">
    <source>
        <dbReference type="Proteomes" id="UP000053235"/>
    </source>
</evidence>
<dbReference type="Proteomes" id="UP000053235">
    <property type="component" value="Unassembled WGS sequence"/>
</dbReference>
<keyword evidence="3" id="KW-0808">Transferase</keyword>
<dbReference type="PANTHER" id="PTHR45947:SF13">
    <property type="entry name" value="TRANSFERASE"/>
    <property type="match status" value="1"/>
</dbReference>
<evidence type="ECO:0000259" key="1">
    <source>
        <dbReference type="Pfam" id="PF00534"/>
    </source>
</evidence>
<dbReference type="EMBL" id="CXWD01000035">
    <property type="protein sequence ID" value="CTQ77491.1"/>
    <property type="molecule type" value="Genomic_DNA"/>
</dbReference>
<dbReference type="InterPro" id="IPR001296">
    <property type="entry name" value="Glyco_trans_1"/>
</dbReference>
<dbReference type="CDD" id="cd03823">
    <property type="entry name" value="GT4_ExpE7-like"/>
    <property type="match status" value="1"/>
</dbReference>
<evidence type="ECO:0000313" key="3">
    <source>
        <dbReference type="EMBL" id="CTQ77491.1"/>
    </source>
</evidence>
<reference evidence="4" key="1">
    <citation type="submission" date="2015-07" db="EMBL/GenBank/DDBJ databases">
        <authorList>
            <person name="Rodrigo-Torres Lidia"/>
            <person name="Arahal R.David."/>
        </authorList>
    </citation>
    <scope>NUCLEOTIDE SEQUENCE [LARGE SCALE GENOMIC DNA]</scope>
    <source>
        <strain evidence="4">CECT 5112</strain>
    </source>
</reference>
<gene>
    <name evidence="3" type="ORF">LAX5112_04925</name>
</gene>
<dbReference type="GO" id="GO:0016757">
    <property type="term" value="F:glycosyltransferase activity"/>
    <property type="evidence" value="ECO:0007669"/>
    <property type="project" value="InterPro"/>
</dbReference>
<evidence type="ECO:0000259" key="2">
    <source>
        <dbReference type="Pfam" id="PF13439"/>
    </source>
</evidence>
<accession>A0A0M7ASK8</accession>
<dbReference type="OrthoDB" id="9807414at2"/>
<dbReference type="InterPro" id="IPR050194">
    <property type="entry name" value="Glycosyltransferase_grp1"/>
</dbReference>
<dbReference type="InterPro" id="IPR028098">
    <property type="entry name" value="Glyco_trans_4-like_N"/>
</dbReference>
<proteinExistence type="predicted"/>
<dbReference type="AlphaFoldDB" id="A0A0M7ASK8"/>
<sequence length="413" mass="45683">MKVLHLAHNHPAFHAGGTEIFAKELSAELEKSSGVSSTFLAAALKQHRRPHPGTSFAMEQEHAADFVITGGHFTPVSLSQSDTYGFLNELARLLSDLQPDIVHIHHVLLFGIETFAVIRNALPDAKIVMTLHDYYLICANDGLMRTTQGRLCETASPTKCSRCISSETEVTMALREQTVRTALRVVDEFVAPSEFLKSVFVKWGLRADKIRVIHNGYPLSTIETPAQETISPSYDFGFFGHLNEAKGAKVFLEACQRLQDQTHGALNAAVYGSDRFAPDSQKEALAELKTALGAKVSFFGDYERRSVVRLMQSVRWVVVPSVWWENDPLTVQEAKIARRPILCSDIGGMAERVVPGKDGYHFRSGDAGALASLMQEIISGSRSLEKTEDTSTAMPGCVEAYREVYRDVLNDRP</sequence>
<dbReference type="STRING" id="388408.LAX5112_04925"/>
<feature type="domain" description="Glycosyltransferase subfamily 4-like N-terminal" evidence="2">
    <location>
        <begin position="16"/>
        <end position="219"/>
    </location>
</feature>
<dbReference type="PANTHER" id="PTHR45947">
    <property type="entry name" value="SULFOQUINOVOSYL TRANSFERASE SQD2"/>
    <property type="match status" value="1"/>
</dbReference>
<dbReference type="Pfam" id="PF00534">
    <property type="entry name" value="Glycos_transf_1"/>
    <property type="match status" value="1"/>
</dbReference>
<name>A0A0M7ASK8_9HYPH</name>
<keyword evidence="4" id="KW-1185">Reference proteome</keyword>
<dbReference type="SUPFAM" id="SSF53756">
    <property type="entry name" value="UDP-Glycosyltransferase/glycogen phosphorylase"/>
    <property type="match status" value="1"/>
</dbReference>
<organism evidence="3 4">
    <name type="scientific">Roseibium alexandrii</name>
    <dbReference type="NCBI Taxonomy" id="388408"/>
    <lineage>
        <taxon>Bacteria</taxon>
        <taxon>Pseudomonadati</taxon>
        <taxon>Pseudomonadota</taxon>
        <taxon>Alphaproteobacteria</taxon>
        <taxon>Hyphomicrobiales</taxon>
        <taxon>Stappiaceae</taxon>
        <taxon>Roseibium</taxon>
    </lineage>
</organism>
<dbReference type="RefSeq" id="WP_055674068.1">
    <property type="nucleotide sequence ID" value="NZ_CXWD01000035.1"/>
</dbReference>
<protein>
    <submittedName>
        <fullName evidence="3">Lipopolysaccharide 1,2-N-acetylglucosaminetransferase</fullName>
    </submittedName>
</protein>
<dbReference type="Gene3D" id="3.40.50.2000">
    <property type="entry name" value="Glycogen Phosphorylase B"/>
    <property type="match status" value="2"/>
</dbReference>
<dbReference type="Pfam" id="PF13439">
    <property type="entry name" value="Glyco_transf_4"/>
    <property type="match status" value="1"/>
</dbReference>